<dbReference type="InterPro" id="IPR041418">
    <property type="entry name" value="SAM_3"/>
</dbReference>
<feature type="region of interest" description="Disordered" evidence="3">
    <location>
        <begin position="549"/>
        <end position="589"/>
    </location>
</feature>
<reference evidence="5" key="1">
    <citation type="submission" date="2018-01" db="EMBL/GenBank/DDBJ databases">
        <title>An insight into the sialome of Amazonian anophelines.</title>
        <authorList>
            <person name="Ribeiro J.M."/>
            <person name="Scarpassa V."/>
            <person name="Calvo E."/>
        </authorList>
    </citation>
    <scope>NUCLEOTIDE SEQUENCE</scope>
    <source>
        <tissue evidence="5">Salivary glands</tissue>
    </source>
</reference>
<dbReference type="Pfam" id="PF18016">
    <property type="entry name" value="SAM_3"/>
    <property type="match status" value="1"/>
</dbReference>
<organism evidence="5">
    <name type="scientific">Anopheles braziliensis</name>
    <dbReference type="NCBI Taxonomy" id="58242"/>
    <lineage>
        <taxon>Eukaryota</taxon>
        <taxon>Metazoa</taxon>
        <taxon>Ecdysozoa</taxon>
        <taxon>Arthropoda</taxon>
        <taxon>Hexapoda</taxon>
        <taxon>Insecta</taxon>
        <taxon>Pterygota</taxon>
        <taxon>Neoptera</taxon>
        <taxon>Endopterygota</taxon>
        <taxon>Diptera</taxon>
        <taxon>Nematocera</taxon>
        <taxon>Culicoidea</taxon>
        <taxon>Culicidae</taxon>
        <taxon>Anophelinae</taxon>
        <taxon>Anopheles</taxon>
    </lineage>
</organism>
<proteinExistence type="inferred from homology"/>
<evidence type="ECO:0000256" key="2">
    <source>
        <dbReference type="PROSITE-ProRule" id="PRU01313"/>
    </source>
</evidence>
<dbReference type="EMBL" id="GGFM01001292">
    <property type="protein sequence ID" value="MBW22043.1"/>
    <property type="molecule type" value="Transcribed_RNA"/>
</dbReference>
<dbReference type="GO" id="GO:0000978">
    <property type="term" value="F:RNA polymerase II cis-regulatory region sequence-specific DNA binding"/>
    <property type="evidence" value="ECO:0007669"/>
    <property type="project" value="TreeGrafter"/>
</dbReference>
<dbReference type="GO" id="GO:0005634">
    <property type="term" value="C:nucleus"/>
    <property type="evidence" value="ECO:0007669"/>
    <property type="project" value="UniProtKB-SubCell"/>
</dbReference>
<sequence>MNGGQTLINNAAIGTGLSTLQTFLQSNRLETDNNGGVLQMHQDGSVASTAIRGDRAHDDHNRFQYVLAAATSIATKNNEESLTYLNQGQSYEIKLKKLGDLSPFRGKILKSIIKICFHERRLQYMEREQMQLWQVSRPGERILDVDIPLSYGLLQVQPTSNNLLNTIEVFWDPMKEVGVYVKVNCISTEFTPKKHGGEKGVPFRIQVETFIDSTNGASGGITNATNNAASANGTTDEKDMIRPLHAAACQIKVFKLKGADRKHKQDREKILKRPVTEQEKYQRSCDCTILSDITGDVALAPLGGGFSPDNIKRNVSPLLAGPTSPGQFNKLENIMTSVLQCNGGPVGSPTVKPLVGTMPVVTAPVPTSNPVGISNVSSTNGLCKSLPEQSQTVASGVLSPQQATEMEDYVACITRETSPAGVAQWLIVHRLSSYAKTFAQFSGSDILRMSKDDLCKICGLADGIRMFNILHSKAITPRLTIYVSFEANIYHAIYLHLNTVAELVQSLSKIPGLLEALNALNTPNSTTSDGAGGGWTGNGSFVTVRAHGTSTSSGGSGVLKLASQNSNGHLQRSSVPSPSSPISSSSSGLRPQLLINGPAGIQVLLTDDVLENVRDETLFQLELKPNGNILMKAVHNVTAPPTVTDGSIDDAIDGN</sequence>
<dbReference type="InterPro" id="IPR007604">
    <property type="entry name" value="CP2"/>
</dbReference>
<evidence type="ECO:0000256" key="1">
    <source>
        <dbReference type="ARBA" id="ARBA00010852"/>
    </source>
</evidence>
<keyword evidence="2" id="KW-0238">DNA-binding</keyword>
<dbReference type="SUPFAM" id="SSF47769">
    <property type="entry name" value="SAM/Pointed domain"/>
    <property type="match status" value="1"/>
</dbReference>
<dbReference type="GO" id="GO:0001228">
    <property type="term" value="F:DNA-binding transcription activator activity, RNA polymerase II-specific"/>
    <property type="evidence" value="ECO:0007669"/>
    <property type="project" value="TreeGrafter"/>
</dbReference>
<comment type="subcellular location">
    <subcellularLocation>
        <location evidence="2">Nucleus</location>
    </subcellularLocation>
</comment>
<dbReference type="PANTHER" id="PTHR11037">
    <property type="entry name" value="TRANSCRIPTION FACTOR CP2"/>
    <property type="match status" value="1"/>
</dbReference>
<dbReference type="InterPro" id="IPR040167">
    <property type="entry name" value="TF_CP2-like"/>
</dbReference>
<protein>
    <submittedName>
        <fullName evidence="5">Putative cp2 transcription factor</fullName>
    </submittedName>
</protein>
<dbReference type="CDD" id="cd09537">
    <property type="entry name" value="SAM_CP2-like"/>
    <property type="match status" value="1"/>
</dbReference>
<dbReference type="Gene3D" id="1.10.150.50">
    <property type="entry name" value="Transcription Factor, Ets-1"/>
    <property type="match status" value="1"/>
</dbReference>
<evidence type="ECO:0000256" key="3">
    <source>
        <dbReference type="SAM" id="MobiDB-lite"/>
    </source>
</evidence>
<comment type="similarity">
    <text evidence="1">Belongs to the grh/CP2 family. CP2 subfamily.</text>
</comment>
<evidence type="ECO:0000259" key="4">
    <source>
        <dbReference type="PROSITE" id="PS51968"/>
    </source>
</evidence>
<feature type="domain" description="Grh/CP2 DB" evidence="4">
    <location>
        <begin position="59"/>
        <end position="332"/>
    </location>
</feature>
<feature type="compositionally biased region" description="Polar residues" evidence="3">
    <location>
        <begin position="562"/>
        <end position="572"/>
    </location>
</feature>
<accession>A0A2M3Z0K3</accession>
<dbReference type="PROSITE" id="PS51968">
    <property type="entry name" value="GRH_CP2_DB"/>
    <property type="match status" value="1"/>
</dbReference>
<dbReference type="FunFam" id="1.10.150.50:FF:000073">
    <property type="entry name" value="Gemini, isoform C"/>
    <property type="match status" value="1"/>
</dbReference>
<feature type="compositionally biased region" description="Low complexity" evidence="3">
    <location>
        <begin position="573"/>
        <end position="587"/>
    </location>
</feature>
<dbReference type="PANTHER" id="PTHR11037:SF21">
    <property type="entry name" value="GEMINI, ISOFORM C"/>
    <property type="match status" value="1"/>
</dbReference>
<keyword evidence="2" id="KW-0539">Nucleus</keyword>
<dbReference type="InterPro" id="IPR013761">
    <property type="entry name" value="SAM/pointed_sf"/>
</dbReference>
<dbReference type="AlphaFoldDB" id="A0A2M3Z0K3"/>
<name>A0A2M3Z0K3_9DIPT</name>
<dbReference type="Pfam" id="PF04516">
    <property type="entry name" value="CP2"/>
    <property type="match status" value="1"/>
</dbReference>
<evidence type="ECO:0000313" key="5">
    <source>
        <dbReference type="EMBL" id="MBW22043.1"/>
    </source>
</evidence>